<organism evidence="4 5">
    <name type="scientific">Trichogramma brassicae</name>
    <dbReference type="NCBI Taxonomy" id="86971"/>
    <lineage>
        <taxon>Eukaryota</taxon>
        <taxon>Metazoa</taxon>
        <taxon>Ecdysozoa</taxon>
        <taxon>Arthropoda</taxon>
        <taxon>Hexapoda</taxon>
        <taxon>Insecta</taxon>
        <taxon>Pterygota</taxon>
        <taxon>Neoptera</taxon>
        <taxon>Endopterygota</taxon>
        <taxon>Hymenoptera</taxon>
        <taxon>Apocrita</taxon>
        <taxon>Proctotrupomorpha</taxon>
        <taxon>Chalcidoidea</taxon>
        <taxon>Trichogrammatidae</taxon>
        <taxon>Trichogramma</taxon>
    </lineage>
</organism>
<dbReference type="PANTHER" id="PTHR10174">
    <property type="entry name" value="ALPHA-TOCOPHEROL TRANSFER PROTEIN-RELATED"/>
    <property type="match status" value="1"/>
</dbReference>
<dbReference type="PANTHER" id="PTHR10174:SF208">
    <property type="entry name" value="CRAL-TRIO DOMAIN-CONTAINING PROTEIN DDB_G0278031"/>
    <property type="match status" value="1"/>
</dbReference>
<evidence type="ECO:0000256" key="2">
    <source>
        <dbReference type="SAM" id="Phobius"/>
    </source>
</evidence>
<dbReference type="InterPro" id="IPR001251">
    <property type="entry name" value="CRAL-TRIO_dom"/>
</dbReference>
<name>A0A6H5JBN6_9HYME</name>
<keyword evidence="2" id="KW-1133">Transmembrane helix</keyword>
<dbReference type="Pfam" id="PF00650">
    <property type="entry name" value="CRAL_TRIO"/>
    <property type="match status" value="2"/>
</dbReference>
<dbReference type="SUPFAM" id="SSF46938">
    <property type="entry name" value="CRAL/TRIO N-terminal domain"/>
    <property type="match status" value="1"/>
</dbReference>
<gene>
    <name evidence="4" type="ORF">TBRA_LOCUS16649</name>
</gene>
<reference evidence="4 5" key="1">
    <citation type="submission" date="2020-02" db="EMBL/GenBank/DDBJ databases">
        <authorList>
            <person name="Ferguson B K."/>
        </authorList>
    </citation>
    <scope>NUCLEOTIDE SEQUENCE [LARGE SCALE GENOMIC DNA]</scope>
</reference>
<dbReference type="CDD" id="cd00170">
    <property type="entry name" value="SEC14"/>
    <property type="match status" value="1"/>
</dbReference>
<protein>
    <recommendedName>
        <fullName evidence="3">CRAL-TRIO domain-containing protein</fullName>
    </recommendedName>
</protein>
<dbReference type="EMBL" id="CADCXV010001527">
    <property type="protein sequence ID" value="CAB0045103.1"/>
    <property type="molecule type" value="Genomic_DNA"/>
</dbReference>
<feature type="region of interest" description="Disordered" evidence="1">
    <location>
        <begin position="1"/>
        <end position="21"/>
    </location>
</feature>
<dbReference type="InterPro" id="IPR036865">
    <property type="entry name" value="CRAL-TRIO_dom_sf"/>
</dbReference>
<sequence length="380" mass="43747">MSGEWVTPEDDYDCQLSEETQKMAKDELREDKNTRDQALEQLRSWLKLNPRVENSRMDARFLLRFLRCKKFNVPMAQEAIERYLLLRQVYQPAFHNLDVNEKNMEELLALGYIFAVPGRDPKGRRVIVARPGVFDPYKYTNADMCKIHGLTYEALMEDEESQVRGFVHFADGAGVSFPHLTLFTPKEAVRIVKNGEVSSTAKVAYFAVAQYADTTRLLFFFFFFFFFDCSTVISTFSRLSQRTLPMRHKEVHAINVHPSLKFALDFGMSLISEKIRSRVTIYTSLDDAKEKGMDCSMLPKEYGGTIPMKEMIDAWREELMSLRMTLLSHDKMRVRPELYSEKAREGAVSALKQGFNCSTVSTGESTMHGICGSFRKLEVD</sequence>
<keyword evidence="2" id="KW-0472">Membrane</keyword>
<feature type="domain" description="CRAL-TRIO" evidence="3">
    <location>
        <begin position="104"/>
        <end position="310"/>
    </location>
</feature>
<dbReference type="Gene3D" id="1.10.8.20">
    <property type="entry name" value="N-terminal domain of phosphatidylinositol transfer protein sec14p"/>
    <property type="match status" value="1"/>
</dbReference>
<dbReference type="GO" id="GO:1902936">
    <property type="term" value="F:phosphatidylinositol bisphosphate binding"/>
    <property type="evidence" value="ECO:0007669"/>
    <property type="project" value="TreeGrafter"/>
</dbReference>
<dbReference type="PRINTS" id="PR00180">
    <property type="entry name" value="CRETINALDHBP"/>
</dbReference>
<evidence type="ECO:0000313" key="5">
    <source>
        <dbReference type="Proteomes" id="UP000479190"/>
    </source>
</evidence>
<dbReference type="SMART" id="SM01100">
    <property type="entry name" value="CRAL_TRIO_N"/>
    <property type="match status" value="1"/>
</dbReference>
<dbReference type="AlphaFoldDB" id="A0A6H5JBN6"/>
<keyword evidence="5" id="KW-1185">Reference proteome</keyword>
<dbReference type="Proteomes" id="UP000479190">
    <property type="component" value="Unassembled WGS sequence"/>
</dbReference>
<evidence type="ECO:0000313" key="4">
    <source>
        <dbReference type="EMBL" id="CAB0045103.1"/>
    </source>
</evidence>
<dbReference type="SUPFAM" id="SSF52087">
    <property type="entry name" value="CRAL/TRIO domain"/>
    <property type="match status" value="2"/>
</dbReference>
<dbReference type="OrthoDB" id="1434354at2759"/>
<dbReference type="PROSITE" id="PS50191">
    <property type="entry name" value="CRAL_TRIO"/>
    <property type="match status" value="1"/>
</dbReference>
<keyword evidence="2" id="KW-0812">Transmembrane</keyword>
<dbReference type="GO" id="GO:0016020">
    <property type="term" value="C:membrane"/>
    <property type="evidence" value="ECO:0007669"/>
    <property type="project" value="TreeGrafter"/>
</dbReference>
<dbReference type="InterPro" id="IPR011074">
    <property type="entry name" value="CRAL/TRIO_N_dom"/>
</dbReference>
<dbReference type="Gene3D" id="3.40.525.10">
    <property type="entry name" value="CRAL-TRIO lipid binding domain"/>
    <property type="match status" value="1"/>
</dbReference>
<proteinExistence type="predicted"/>
<feature type="transmembrane region" description="Helical" evidence="2">
    <location>
        <begin position="217"/>
        <end position="239"/>
    </location>
</feature>
<dbReference type="InterPro" id="IPR036273">
    <property type="entry name" value="CRAL/TRIO_N_dom_sf"/>
</dbReference>
<evidence type="ECO:0000256" key="1">
    <source>
        <dbReference type="SAM" id="MobiDB-lite"/>
    </source>
</evidence>
<accession>A0A6H5JBN6</accession>
<evidence type="ECO:0000259" key="3">
    <source>
        <dbReference type="PROSITE" id="PS50191"/>
    </source>
</evidence>